<reference evidence="1 2" key="1">
    <citation type="submission" date="2019-11" db="EMBL/GenBank/DDBJ databases">
        <title>Acidiferrimicrobium australis gen. nov., sp. nov., an acidophilic and obligately heterotrophic, member of the Actinobacteria that catalyses dissimilatory oxido- reduction of iron isolated from metal-rich acidic water in Chile.</title>
        <authorList>
            <person name="Gonzalez D."/>
            <person name="Huber K."/>
            <person name="Hedrich S."/>
            <person name="Rojas-Villalobos C."/>
            <person name="Quatrini R."/>
            <person name="Dinamarca M.A."/>
            <person name="Schwarz A."/>
            <person name="Canales C."/>
            <person name="Nancucheo I."/>
        </authorList>
    </citation>
    <scope>NUCLEOTIDE SEQUENCE [LARGE SCALE GENOMIC DNA]</scope>
    <source>
        <strain evidence="1 2">USS-CCA1</strain>
    </source>
</reference>
<comment type="caution">
    <text evidence="1">The sequence shown here is derived from an EMBL/GenBank/DDBJ whole genome shotgun (WGS) entry which is preliminary data.</text>
</comment>
<gene>
    <name evidence="1" type="ORF">GHK86_10090</name>
</gene>
<dbReference type="EMBL" id="WJHE01000473">
    <property type="protein sequence ID" value="MST33068.1"/>
    <property type="molecule type" value="Genomic_DNA"/>
</dbReference>
<proteinExistence type="predicted"/>
<keyword evidence="2" id="KW-1185">Reference proteome</keyword>
<evidence type="ECO:0000313" key="1">
    <source>
        <dbReference type="EMBL" id="MST33068.1"/>
    </source>
</evidence>
<accession>A0ABW9QXF3</accession>
<protein>
    <submittedName>
        <fullName evidence="1">Uncharacterized protein</fullName>
    </submittedName>
</protein>
<sequence>MWLEVTMTGPDSDGWPRTVGPDWEWDWQSSEACVEAMEAASAGASEDLVLSVVARYAVENLVLNAVHEIGEWFRFDGRRVFPAHPDDAQVGDGKVSDDLDGNGRVHLEFGYPPAVPPARVAVSDPGHSLRDRVTGIVAAPRFTYLPGTSISYGRDGPAVAGPDGAAGVWRSAWSLAVRQGADAAVAADCAGGLIDAVATDVHRALVHYEADRVCRAFHVDGHRVWTLASADPGRRDPEELTDPPLQPLRIAIVHADRLLPGRGPGSPSRSAR</sequence>
<evidence type="ECO:0000313" key="2">
    <source>
        <dbReference type="Proteomes" id="UP000437736"/>
    </source>
</evidence>
<name>A0ABW9QXF3_9ACTN</name>
<organism evidence="1 2">
    <name type="scientific">Acidiferrimicrobium australe</name>
    <dbReference type="NCBI Taxonomy" id="2664430"/>
    <lineage>
        <taxon>Bacteria</taxon>
        <taxon>Bacillati</taxon>
        <taxon>Actinomycetota</taxon>
        <taxon>Acidimicrobiia</taxon>
        <taxon>Acidimicrobiales</taxon>
        <taxon>Acidimicrobiaceae</taxon>
        <taxon>Acidiferrimicrobium</taxon>
    </lineage>
</organism>
<dbReference type="Proteomes" id="UP000437736">
    <property type="component" value="Unassembled WGS sequence"/>
</dbReference>